<dbReference type="RefSeq" id="WP_016446600.1">
    <property type="nucleotide sequence ID" value="NZ_AP025556.1"/>
</dbReference>
<organism evidence="3 4">
    <name type="scientific">Delftia lacustris</name>
    <dbReference type="NCBI Taxonomy" id="558537"/>
    <lineage>
        <taxon>Bacteria</taxon>
        <taxon>Pseudomonadati</taxon>
        <taxon>Pseudomonadota</taxon>
        <taxon>Betaproteobacteria</taxon>
        <taxon>Burkholderiales</taxon>
        <taxon>Comamonadaceae</taxon>
        <taxon>Delftia</taxon>
    </lineage>
</organism>
<proteinExistence type="predicted"/>
<sequence length="171" mass="17606">MHRLRHSSRFLPWLGALAATLALAACADRPKAPTGPQAPPGAAAAVYSLLFLDNASNLGPKAAAYCIGNGRGWALLDPDAGTLALLSGQSQVRPASACDVGKGGEQVLDRASGRPALMFGVELVHCTASGSQCLMRGSYYEGPGNTQSNLYNASQRGGSWQAVMALRGPAP</sequence>
<dbReference type="EMBL" id="CP065748">
    <property type="protein sequence ID" value="QPS79069.1"/>
    <property type="molecule type" value="Genomic_DNA"/>
</dbReference>
<feature type="chain" id="PRO_5044558380" description="Lipoprotein" evidence="1">
    <location>
        <begin position="25"/>
        <end position="171"/>
    </location>
</feature>
<dbReference type="Proteomes" id="UP000595064">
    <property type="component" value="Chromosome"/>
</dbReference>
<accession>A0A1H3EMA0</accession>
<dbReference type="EMBL" id="FNPE01000001">
    <property type="protein sequence ID" value="SDX79288.1"/>
    <property type="molecule type" value="Genomic_DNA"/>
</dbReference>
<gene>
    <name evidence="2" type="ORF">I6G47_18810</name>
    <name evidence="3" type="ORF">SAMN05421547_101254</name>
</gene>
<evidence type="ECO:0000313" key="2">
    <source>
        <dbReference type="EMBL" id="QPS79069.1"/>
    </source>
</evidence>
<dbReference type="AlphaFoldDB" id="A0A1H3EMA0"/>
<protein>
    <recommendedName>
        <fullName evidence="6">Lipoprotein</fullName>
    </recommendedName>
</protein>
<evidence type="ECO:0000313" key="5">
    <source>
        <dbReference type="Proteomes" id="UP000595064"/>
    </source>
</evidence>
<dbReference type="Proteomes" id="UP000183417">
    <property type="component" value="Unassembled WGS sequence"/>
</dbReference>
<reference evidence="3 4" key="1">
    <citation type="submission" date="2016-10" db="EMBL/GenBank/DDBJ databases">
        <authorList>
            <person name="de Groot N.N."/>
        </authorList>
    </citation>
    <scope>NUCLEOTIDE SEQUENCE [LARGE SCALE GENOMIC DNA]</scope>
    <source>
        <strain evidence="3 4">LMG 24775</strain>
    </source>
</reference>
<dbReference type="PROSITE" id="PS51257">
    <property type="entry name" value="PROKAR_LIPOPROTEIN"/>
    <property type="match status" value="1"/>
</dbReference>
<dbReference type="GeneID" id="94695064"/>
<dbReference type="KEGG" id="dla:I6G47_18810"/>
<name>A0A1H3EMA0_9BURK</name>
<reference evidence="2 5" key="2">
    <citation type="submission" date="2020-12" db="EMBL/GenBank/DDBJ databases">
        <title>FDA dAtabase for Regulatory Grade micrObial Sequences (FDA-ARGOS): Supporting development and validation of Infectious Disease Dx tests.</title>
        <authorList>
            <person name="Sproer C."/>
            <person name="Gronow S."/>
            <person name="Severitt S."/>
            <person name="Schroder I."/>
            <person name="Tallon L."/>
            <person name="Sadzewicz L."/>
            <person name="Zhao X."/>
            <person name="Boylan J."/>
            <person name="Ott S."/>
            <person name="Bowen H."/>
            <person name="Vavikolanu K."/>
            <person name="Mehta A."/>
            <person name="Aluvathingal J."/>
            <person name="Nadendla S."/>
            <person name="Lowell S."/>
            <person name="Myers T."/>
            <person name="Yan Y."/>
            <person name="Sichtig H."/>
        </authorList>
    </citation>
    <scope>NUCLEOTIDE SEQUENCE [LARGE SCALE GENOMIC DNA]</scope>
    <source>
        <strain evidence="2 5">FDAARGOS_890</strain>
    </source>
</reference>
<keyword evidence="1" id="KW-0732">Signal</keyword>
<evidence type="ECO:0000313" key="4">
    <source>
        <dbReference type="Proteomes" id="UP000183417"/>
    </source>
</evidence>
<keyword evidence="5" id="KW-1185">Reference proteome</keyword>
<evidence type="ECO:0000313" key="3">
    <source>
        <dbReference type="EMBL" id="SDX79288.1"/>
    </source>
</evidence>
<evidence type="ECO:0000256" key="1">
    <source>
        <dbReference type="SAM" id="SignalP"/>
    </source>
</evidence>
<feature type="signal peptide" evidence="1">
    <location>
        <begin position="1"/>
        <end position="24"/>
    </location>
</feature>
<evidence type="ECO:0008006" key="6">
    <source>
        <dbReference type="Google" id="ProtNLM"/>
    </source>
</evidence>